<evidence type="ECO:0000313" key="1">
    <source>
        <dbReference type="EMBL" id="MDV7042030.1"/>
    </source>
</evidence>
<comment type="caution">
    <text evidence="1">The sequence shown here is derived from an EMBL/GenBank/DDBJ whole genome shotgun (WGS) entry which is preliminary data.</text>
</comment>
<reference evidence="1 2" key="1">
    <citation type="submission" date="2023-10" db="EMBL/GenBank/DDBJ databases">
        <title>Clonality and diversity in the soft rot Dickeya solani phytopathogen.</title>
        <authorList>
            <person name="Pedron J."/>
            <person name="Van Gijisegem F."/>
            <person name="Portier P."/>
            <person name="Taghouti G."/>
        </authorList>
    </citation>
    <scope>NUCLEOTIDE SEQUENCE [LARGE SCALE GENOMIC DNA]</scope>
    <source>
        <strain evidence="1 2">FVG2-MFV017-A9</strain>
    </source>
</reference>
<dbReference type="Proteomes" id="UP001187868">
    <property type="component" value="Unassembled WGS sequence"/>
</dbReference>
<dbReference type="RefSeq" id="WP_263083232.1">
    <property type="nucleotide sequence ID" value="NZ_CP104920.1"/>
</dbReference>
<gene>
    <name evidence="1" type="ORF">RUJ08_07790</name>
</gene>
<evidence type="ECO:0000313" key="2">
    <source>
        <dbReference type="Proteomes" id="UP001187868"/>
    </source>
</evidence>
<sequence>MMGLELQRGEKIGILPVLQSVNVALLRTAGRENAEPDDPARRP</sequence>
<name>A0ABU4EEQ4_9GAMM</name>
<keyword evidence="2" id="KW-1185">Reference proteome</keyword>
<accession>A0ABU4EEQ4</accession>
<proteinExistence type="predicted"/>
<dbReference type="EMBL" id="JAWLLM010000006">
    <property type="protein sequence ID" value="MDV7042030.1"/>
    <property type="molecule type" value="Genomic_DNA"/>
</dbReference>
<organism evidence="1 2">
    <name type="scientific">Dickeya solani</name>
    <dbReference type="NCBI Taxonomy" id="1089444"/>
    <lineage>
        <taxon>Bacteria</taxon>
        <taxon>Pseudomonadati</taxon>
        <taxon>Pseudomonadota</taxon>
        <taxon>Gammaproteobacteria</taxon>
        <taxon>Enterobacterales</taxon>
        <taxon>Pectobacteriaceae</taxon>
        <taxon>Dickeya</taxon>
    </lineage>
</organism>
<protein>
    <submittedName>
        <fullName evidence="1">Uncharacterized protein</fullName>
    </submittedName>
</protein>